<dbReference type="EMBL" id="JAWQEG010000924">
    <property type="protein sequence ID" value="KAK3884032.1"/>
    <property type="molecule type" value="Genomic_DNA"/>
</dbReference>
<comment type="caution">
    <text evidence="1">The sequence shown here is derived from an EMBL/GenBank/DDBJ whole genome shotgun (WGS) entry which is preliminary data.</text>
</comment>
<dbReference type="AlphaFoldDB" id="A0AAE1KU74"/>
<organism evidence="1 2">
    <name type="scientific">Petrolisthes cinctipes</name>
    <name type="common">Flat porcelain crab</name>
    <dbReference type="NCBI Taxonomy" id="88211"/>
    <lineage>
        <taxon>Eukaryota</taxon>
        <taxon>Metazoa</taxon>
        <taxon>Ecdysozoa</taxon>
        <taxon>Arthropoda</taxon>
        <taxon>Crustacea</taxon>
        <taxon>Multicrustacea</taxon>
        <taxon>Malacostraca</taxon>
        <taxon>Eumalacostraca</taxon>
        <taxon>Eucarida</taxon>
        <taxon>Decapoda</taxon>
        <taxon>Pleocyemata</taxon>
        <taxon>Anomura</taxon>
        <taxon>Galatheoidea</taxon>
        <taxon>Porcellanidae</taxon>
        <taxon>Petrolisthes</taxon>
    </lineage>
</organism>
<protein>
    <submittedName>
        <fullName evidence="1">Uncharacterized protein</fullName>
    </submittedName>
</protein>
<proteinExistence type="predicted"/>
<evidence type="ECO:0000313" key="2">
    <source>
        <dbReference type="Proteomes" id="UP001286313"/>
    </source>
</evidence>
<name>A0AAE1KU74_PETCI</name>
<accession>A0AAE1KU74</accession>
<sequence>MCKVEHGLRITKYSIHPGPPETHRGICAPLSPRSPSLLAALHLTRHSFVSSQLVLVGSVEFRHQFSVPQSFQALRHLTQSNDAVVWVCAVEVRIEVGGAVLAEVGVRLVTSPADPHLATHTSRPGAQPCLLFSCHRYCNRVRRKNVARYTLQQVPARHHKWSYS</sequence>
<reference evidence="1" key="1">
    <citation type="submission" date="2023-10" db="EMBL/GenBank/DDBJ databases">
        <title>Genome assemblies of two species of porcelain crab, Petrolisthes cinctipes and Petrolisthes manimaculis (Anomura: Porcellanidae).</title>
        <authorList>
            <person name="Angst P."/>
        </authorList>
    </citation>
    <scope>NUCLEOTIDE SEQUENCE</scope>
    <source>
        <strain evidence="1">PB745_01</strain>
        <tissue evidence="1">Gill</tissue>
    </source>
</reference>
<evidence type="ECO:0000313" key="1">
    <source>
        <dbReference type="EMBL" id="KAK3884032.1"/>
    </source>
</evidence>
<keyword evidence="2" id="KW-1185">Reference proteome</keyword>
<dbReference type="Proteomes" id="UP001286313">
    <property type="component" value="Unassembled WGS sequence"/>
</dbReference>
<gene>
    <name evidence="1" type="ORF">Pcinc_011701</name>
</gene>